<reference evidence="3" key="1">
    <citation type="journal article" date="2014" name="Int. J. Syst. Evol. Microbiol.">
        <title>Complete genome sequence of Corynebacterium casei LMG S-19264T (=DSM 44701T), isolated from a smear-ripened cheese.</title>
        <authorList>
            <consortium name="US DOE Joint Genome Institute (JGI-PGF)"/>
            <person name="Walter F."/>
            <person name="Albersmeier A."/>
            <person name="Kalinowski J."/>
            <person name="Ruckert C."/>
        </authorList>
    </citation>
    <scope>NUCLEOTIDE SEQUENCE</scope>
    <source>
        <strain evidence="3">CGMCC 4.7306</strain>
    </source>
</reference>
<keyword evidence="3" id="KW-0808">Transferase</keyword>
<dbReference type="GO" id="GO:0004674">
    <property type="term" value="F:protein serine/threonine kinase activity"/>
    <property type="evidence" value="ECO:0007669"/>
    <property type="project" value="UniProtKB-KW"/>
</dbReference>
<dbReference type="PANTHER" id="PTHR11461">
    <property type="entry name" value="SERINE PROTEASE INHIBITOR, SERPIN"/>
    <property type="match status" value="1"/>
</dbReference>
<dbReference type="Proteomes" id="UP000613840">
    <property type="component" value="Unassembled WGS sequence"/>
</dbReference>
<dbReference type="PROSITE" id="PS00284">
    <property type="entry name" value="SERPIN"/>
    <property type="match status" value="1"/>
</dbReference>
<reference evidence="3" key="2">
    <citation type="submission" date="2020-09" db="EMBL/GenBank/DDBJ databases">
        <authorList>
            <person name="Sun Q."/>
            <person name="Zhou Y."/>
        </authorList>
    </citation>
    <scope>NUCLEOTIDE SEQUENCE</scope>
    <source>
        <strain evidence="3">CGMCC 4.7306</strain>
    </source>
</reference>
<comment type="similarity">
    <text evidence="1">Belongs to the serpin family.</text>
</comment>
<evidence type="ECO:0000256" key="1">
    <source>
        <dbReference type="RuleBase" id="RU000411"/>
    </source>
</evidence>
<keyword evidence="3" id="KW-0723">Serine/threonine-protein kinase</keyword>
<dbReference type="CDD" id="cd19590">
    <property type="entry name" value="serpin_thermopin-like"/>
    <property type="match status" value="1"/>
</dbReference>
<feature type="domain" description="Serpin" evidence="2">
    <location>
        <begin position="19"/>
        <end position="386"/>
    </location>
</feature>
<dbReference type="GO" id="GO:0004867">
    <property type="term" value="F:serine-type endopeptidase inhibitor activity"/>
    <property type="evidence" value="ECO:0007669"/>
    <property type="project" value="InterPro"/>
</dbReference>
<protein>
    <submittedName>
        <fullName evidence="3">Serine/threonine protein kinase</fullName>
    </submittedName>
</protein>
<dbReference type="InterPro" id="IPR023796">
    <property type="entry name" value="Serpin_dom"/>
</dbReference>
<evidence type="ECO:0000259" key="2">
    <source>
        <dbReference type="SMART" id="SM00093"/>
    </source>
</evidence>
<dbReference type="AlphaFoldDB" id="A0A917S5B6"/>
<comment type="caution">
    <text evidence="3">The sequence shown here is derived from an EMBL/GenBank/DDBJ whole genome shotgun (WGS) entry which is preliminary data.</text>
</comment>
<dbReference type="InterPro" id="IPR042178">
    <property type="entry name" value="Serpin_sf_1"/>
</dbReference>
<dbReference type="SMART" id="SM00093">
    <property type="entry name" value="SERPIN"/>
    <property type="match status" value="1"/>
</dbReference>
<dbReference type="PANTHER" id="PTHR11461:SF211">
    <property type="entry name" value="GH10112P-RELATED"/>
    <property type="match status" value="1"/>
</dbReference>
<dbReference type="InterPro" id="IPR042185">
    <property type="entry name" value="Serpin_sf_2"/>
</dbReference>
<proteinExistence type="inferred from homology"/>
<dbReference type="InterPro" id="IPR036186">
    <property type="entry name" value="Serpin_sf"/>
</dbReference>
<dbReference type="GO" id="GO:0005615">
    <property type="term" value="C:extracellular space"/>
    <property type="evidence" value="ECO:0007669"/>
    <property type="project" value="InterPro"/>
</dbReference>
<name>A0A917S5B6_9ACTN</name>
<evidence type="ECO:0000313" key="3">
    <source>
        <dbReference type="EMBL" id="GGL54496.1"/>
    </source>
</evidence>
<keyword evidence="4" id="KW-1185">Reference proteome</keyword>
<organism evidence="3 4">
    <name type="scientific">Microlunatus endophyticus</name>
    <dbReference type="NCBI Taxonomy" id="1716077"/>
    <lineage>
        <taxon>Bacteria</taxon>
        <taxon>Bacillati</taxon>
        <taxon>Actinomycetota</taxon>
        <taxon>Actinomycetes</taxon>
        <taxon>Propionibacteriales</taxon>
        <taxon>Propionibacteriaceae</taxon>
        <taxon>Microlunatus</taxon>
    </lineage>
</organism>
<dbReference type="InterPro" id="IPR023795">
    <property type="entry name" value="Serpin_CS"/>
</dbReference>
<dbReference type="Pfam" id="PF00079">
    <property type="entry name" value="Serpin"/>
    <property type="match status" value="1"/>
</dbReference>
<dbReference type="Gene3D" id="2.30.39.10">
    <property type="entry name" value="Alpha-1-antitrypsin, domain 1"/>
    <property type="match status" value="1"/>
</dbReference>
<sequence length="388" mass="41686">MGVSAQQADVAGSVRAFTAELYGRLASSADAGNGSRNGSGNIVVSPYSAAAALGMTLEGARGETAAQIGRVLHVAPDDGSAFGGLGTELAGAGETPAGVTLDLANSLWAQQDLGWKQEFLTALETGYKAAFQQVDFKADTGAAVDRINRWVAEQTHDKITELFRPGMLDADARLVLVNAAYFKATWDQPFTDPTVDRRFTLADGTTVKLSTMSETLKKVGLHEGPGWQALQLNFVGDRIAMALVLPDGSLTDLEQSLSEDVIAELLKPYRTVGSLHVQLPKWAFRSRYELTDQLSRLGMPLAFDRRSADFSGMTDDEPLVIGTVIQEAYVAVDEQGAEAAAATGVGMVRAAALARPRELIFDRPFLFMIFDRQSRVPIFIGRVTDPRA</sequence>
<evidence type="ECO:0000313" key="4">
    <source>
        <dbReference type="Proteomes" id="UP000613840"/>
    </source>
</evidence>
<dbReference type="InterPro" id="IPR000215">
    <property type="entry name" value="Serpin_fam"/>
</dbReference>
<accession>A0A917S5B6</accession>
<keyword evidence="3" id="KW-0418">Kinase</keyword>
<gene>
    <name evidence="3" type="ORF">GCM10011575_11060</name>
</gene>
<dbReference type="SUPFAM" id="SSF56574">
    <property type="entry name" value="Serpins"/>
    <property type="match status" value="1"/>
</dbReference>
<dbReference type="EMBL" id="BMMZ01000002">
    <property type="protein sequence ID" value="GGL54496.1"/>
    <property type="molecule type" value="Genomic_DNA"/>
</dbReference>
<dbReference type="Gene3D" id="3.30.497.10">
    <property type="entry name" value="Antithrombin, subunit I, domain 2"/>
    <property type="match status" value="1"/>
</dbReference>